<comment type="caution">
    <text evidence="3">The sequence shown here is derived from an EMBL/GenBank/DDBJ whole genome shotgun (WGS) entry which is preliminary data.</text>
</comment>
<protein>
    <submittedName>
        <fullName evidence="3">Uncharacterized protein</fullName>
    </submittedName>
</protein>
<accession>A0A815AHX8</accession>
<feature type="compositionally biased region" description="Basic and acidic residues" evidence="1">
    <location>
        <begin position="121"/>
        <end position="131"/>
    </location>
</feature>
<gene>
    <name evidence="3" type="ORF">GPM918_LOCUS26373</name>
    <name evidence="2" type="ORF">OVA965_LOCUS18047</name>
    <name evidence="5" type="ORF">SRO942_LOCUS26512</name>
    <name evidence="4" type="ORF">TMI583_LOCUS18059</name>
</gene>
<organism evidence="3 6">
    <name type="scientific">Didymodactylos carnosus</name>
    <dbReference type="NCBI Taxonomy" id="1234261"/>
    <lineage>
        <taxon>Eukaryota</taxon>
        <taxon>Metazoa</taxon>
        <taxon>Spiralia</taxon>
        <taxon>Gnathifera</taxon>
        <taxon>Rotifera</taxon>
        <taxon>Eurotatoria</taxon>
        <taxon>Bdelloidea</taxon>
        <taxon>Philodinida</taxon>
        <taxon>Philodinidae</taxon>
        <taxon>Didymodactylos</taxon>
    </lineage>
</organism>
<evidence type="ECO:0000256" key="1">
    <source>
        <dbReference type="SAM" id="MobiDB-lite"/>
    </source>
</evidence>
<feature type="compositionally biased region" description="Polar residues" evidence="1">
    <location>
        <begin position="132"/>
        <end position="151"/>
    </location>
</feature>
<feature type="compositionally biased region" description="Pro residues" evidence="1">
    <location>
        <begin position="180"/>
        <end position="191"/>
    </location>
</feature>
<dbReference type="EMBL" id="CAJOBA010008866">
    <property type="protein sequence ID" value="CAF3838286.1"/>
    <property type="molecule type" value="Genomic_DNA"/>
</dbReference>
<proteinExistence type="predicted"/>
<dbReference type="EMBL" id="CAJNOK010008850">
    <property type="protein sequence ID" value="CAF1074291.1"/>
    <property type="molecule type" value="Genomic_DNA"/>
</dbReference>
<dbReference type="Proteomes" id="UP000677228">
    <property type="component" value="Unassembled WGS sequence"/>
</dbReference>
<keyword evidence="6" id="KW-1185">Reference proteome</keyword>
<evidence type="ECO:0000313" key="3">
    <source>
        <dbReference type="EMBL" id="CAF1256104.1"/>
    </source>
</evidence>
<name>A0A815AHX8_9BILA</name>
<dbReference type="AlphaFoldDB" id="A0A815AHX8"/>
<feature type="compositionally biased region" description="Polar residues" evidence="1">
    <location>
        <begin position="32"/>
        <end position="46"/>
    </location>
</feature>
<dbReference type="OrthoDB" id="10052482at2759"/>
<sequence>MPISSGFGYYPYNYPTTIRIEQPIRILKETQTKSTGVPFQQRSDTFTIPKRDTKSLPPYTLPKIKQSLADSKSKQQKTTRPTTAVVRNKPTNNSNNQTKSSLTSLTPKNKPNVLQKQTKVVAHELKKDNTKNSDVNYTHKTILKHNSISNNEQRKPVRFSDQLVEYNRTPDDDDHVTYLDPPPSKVSPPPVRRQYNSRQIYRTDSDSDNESSRKPRRTFIVQQPSVKRNERRLVRNNDQFIHEPDSYYVDSNQSSRPTKVVYINNQNRSVPHRSRPKYVYMNENSPHQSDVVYVDEPPGVQYVTAPTTNRRYRTPSRPAYHEEVIYVDDDEQPVEYVEYVDEQPVEYVEYVYENEPIVPKSSRSNIVYVEESQPSRYYQKHQPSGTNVVYQ</sequence>
<dbReference type="EMBL" id="CAJOBC010016622">
    <property type="protein sequence ID" value="CAF4029106.1"/>
    <property type="molecule type" value="Genomic_DNA"/>
</dbReference>
<feature type="region of interest" description="Disordered" evidence="1">
    <location>
        <begin position="31"/>
        <end position="219"/>
    </location>
</feature>
<dbReference type="Proteomes" id="UP000663829">
    <property type="component" value="Unassembled WGS sequence"/>
</dbReference>
<dbReference type="Proteomes" id="UP000682733">
    <property type="component" value="Unassembled WGS sequence"/>
</dbReference>
<reference evidence="3" key="1">
    <citation type="submission" date="2021-02" db="EMBL/GenBank/DDBJ databases">
        <authorList>
            <person name="Nowell W R."/>
        </authorList>
    </citation>
    <scope>NUCLEOTIDE SEQUENCE</scope>
</reference>
<evidence type="ECO:0000313" key="6">
    <source>
        <dbReference type="Proteomes" id="UP000663829"/>
    </source>
</evidence>
<feature type="compositionally biased region" description="Basic and acidic residues" evidence="1">
    <location>
        <begin position="201"/>
        <end position="213"/>
    </location>
</feature>
<evidence type="ECO:0000313" key="5">
    <source>
        <dbReference type="EMBL" id="CAF4029106.1"/>
    </source>
</evidence>
<dbReference type="EMBL" id="CAJNOQ010010597">
    <property type="protein sequence ID" value="CAF1256104.1"/>
    <property type="molecule type" value="Genomic_DNA"/>
</dbReference>
<dbReference type="Proteomes" id="UP000681722">
    <property type="component" value="Unassembled WGS sequence"/>
</dbReference>
<evidence type="ECO:0000313" key="2">
    <source>
        <dbReference type="EMBL" id="CAF1074291.1"/>
    </source>
</evidence>
<evidence type="ECO:0000313" key="4">
    <source>
        <dbReference type="EMBL" id="CAF3838286.1"/>
    </source>
</evidence>
<feature type="compositionally biased region" description="Polar residues" evidence="1">
    <location>
        <begin position="89"/>
        <end position="118"/>
    </location>
</feature>